<name>A0ACB6REP5_9PLEO</name>
<proteinExistence type="predicted"/>
<reference evidence="1" key="1">
    <citation type="journal article" date="2020" name="Stud. Mycol.">
        <title>101 Dothideomycetes genomes: a test case for predicting lifestyles and emergence of pathogens.</title>
        <authorList>
            <person name="Haridas S."/>
            <person name="Albert R."/>
            <person name="Binder M."/>
            <person name="Bloem J."/>
            <person name="Labutti K."/>
            <person name="Salamov A."/>
            <person name="Andreopoulos B."/>
            <person name="Baker S."/>
            <person name="Barry K."/>
            <person name="Bills G."/>
            <person name="Bluhm B."/>
            <person name="Cannon C."/>
            <person name="Castanera R."/>
            <person name="Culley D."/>
            <person name="Daum C."/>
            <person name="Ezra D."/>
            <person name="Gonzalez J."/>
            <person name="Henrissat B."/>
            <person name="Kuo A."/>
            <person name="Liang C."/>
            <person name="Lipzen A."/>
            <person name="Lutzoni F."/>
            <person name="Magnuson J."/>
            <person name="Mondo S."/>
            <person name="Nolan M."/>
            <person name="Ohm R."/>
            <person name="Pangilinan J."/>
            <person name="Park H.-J."/>
            <person name="Ramirez L."/>
            <person name="Alfaro M."/>
            <person name="Sun H."/>
            <person name="Tritt A."/>
            <person name="Yoshinaga Y."/>
            <person name="Zwiers L.-H."/>
            <person name="Turgeon B."/>
            <person name="Goodwin S."/>
            <person name="Spatafora J."/>
            <person name="Crous P."/>
            <person name="Grigoriev I."/>
        </authorList>
    </citation>
    <scope>NUCLEOTIDE SEQUENCE</scope>
    <source>
        <strain evidence="1">ATCC 200398</strain>
    </source>
</reference>
<organism evidence="1 2">
    <name type="scientific">Lindgomyces ingoldianus</name>
    <dbReference type="NCBI Taxonomy" id="673940"/>
    <lineage>
        <taxon>Eukaryota</taxon>
        <taxon>Fungi</taxon>
        <taxon>Dikarya</taxon>
        <taxon>Ascomycota</taxon>
        <taxon>Pezizomycotina</taxon>
        <taxon>Dothideomycetes</taxon>
        <taxon>Pleosporomycetidae</taxon>
        <taxon>Pleosporales</taxon>
        <taxon>Lindgomycetaceae</taxon>
        <taxon>Lindgomyces</taxon>
    </lineage>
</organism>
<dbReference type="Proteomes" id="UP000799755">
    <property type="component" value="Unassembled WGS sequence"/>
</dbReference>
<accession>A0ACB6REP5</accession>
<gene>
    <name evidence="1" type="ORF">BDR25DRAFT_364780</name>
</gene>
<evidence type="ECO:0000313" key="1">
    <source>
        <dbReference type="EMBL" id="KAF2477814.1"/>
    </source>
</evidence>
<sequence>MPGLDSFRYFLVLFSLVLFLVSKSSDAERPFHCEGAHPADGLLYQNPDLFHDFYVFKCVTTVLFTSGDRGRTTGNFSYMLERGLEDAYSYMAGTAPDETAWDETHVQFNGKVILFRSLKDVPQVQILYLRLPSGTADGSGYAANDGESLKRLYDGDIKSLTAIDGSSTYTLESLQDLLGAILKKRAACDIRVLDFKTPLPGKNNDGSDHADHSVSAKVVVDVWKREQLGGNLRGYAANFMRRLSPTLNVSTMDYRVKLNVFLQYAAQDKDMCKDYDNCFEVERSGGPYLDEDFKFVPTWMEREYYVS</sequence>
<protein>
    <submittedName>
        <fullName evidence="1">Uncharacterized protein</fullName>
    </submittedName>
</protein>
<dbReference type="EMBL" id="MU003492">
    <property type="protein sequence ID" value="KAF2477814.1"/>
    <property type="molecule type" value="Genomic_DNA"/>
</dbReference>
<comment type="caution">
    <text evidence="1">The sequence shown here is derived from an EMBL/GenBank/DDBJ whole genome shotgun (WGS) entry which is preliminary data.</text>
</comment>
<keyword evidence="2" id="KW-1185">Reference proteome</keyword>
<evidence type="ECO:0000313" key="2">
    <source>
        <dbReference type="Proteomes" id="UP000799755"/>
    </source>
</evidence>